<dbReference type="PRINTS" id="PR00719">
    <property type="entry name" value="LMWPTPASE"/>
</dbReference>
<dbReference type="RefSeq" id="WP_262430355.1">
    <property type="nucleotide sequence ID" value="NZ_JACRTG010000029.1"/>
</dbReference>
<accession>A0A926ILQ3</accession>
<feature type="domain" description="Phosphotyrosine protein phosphatase I" evidence="5">
    <location>
        <begin position="1"/>
        <end position="145"/>
    </location>
</feature>
<dbReference type="Gene3D" id="3.40.50.2300">
    <property type="match status" value="1"/>
</dbReference>
<dbReference type="SMART" id="SM00226">
    <property type="entry name" value="LMWPc"/>
    <property type="match status" value="1"/>
</dbReference>
<dbReference type="AlphaFoldDB" id="A0A926ILQ3"/>
<name>A0A926ILQ3_9FIRM</name>
<feature type="active site" description="Nucleophile" evidence="4">
    <location>
        <position position="13"/>
    </location>
</feature>
<evidence type="ECO:0000256" key="2">
    <source>
        <dbReference type="ARBA" id="ARBA00022801"/>
    </source>
</evidence>
<evidence type="ECO:0000256" key="4">
    <source>
        <dbReference type="PIRSR" id="PIRSR617867-1"/>
    </source>
</evidence>
<reference evidence="6" key="1">
    <citation type="submission" date="2020-08" db="EMBL/GenBank/DDBJ databases">
        <title>Genome public.</title>
        <authorList>
            <person name="Liu C."/>
            <person name="Sun Q."/>
        </authorList>
    </citation>
    <scope>NUCLEOTIDE SEQUENCE</scope>
    <source>
        <strain evidence="6">BX21</strain>
    </source>
</reference>
<dbReference type="InterPro" id="IPR017867">
    <property type="entry name" value="Tyr_phospatase_low_mol_wt"/>
</dbReference>
<dbReference type="InterPro" id="IPR050438">
    <property type="entry name" value="LMW_PTPase"/>
</dbReference>
<feature type="active site" description="Proton donor" evidence="4">
    <location>
        <position position="119"/>
    </location>
</feature>
<protein>
    <submittedName>
        <fullName evidence="6">Low molecular weight protein arginine phosphatase</fullName>
    </submittedName>
</protein>
<proteinExistence type="inferred from homology"/>
<evidence type="ECO:0000313" key="6">
    <source>
        <dbReference type="EMBL" id="MBC8588898.1"/>
    </source>
</evidence>
<gene>
    <name evidence="6" type="ORF">H8707_11800</name>
</gene>
<evidence type="ECO:0000313" key="7">
    <source>
        <dbReference type="Proteomes" id="UP000601171"/>
    </source>
</evidence>
<organism evidence="6 7">
    <name type="scientific">Paratissierella segnis</name>
    <dbReference type="NCBI Taxonomy" id="2763679"/>
    <lineage>
        <taxon>Bacteria</taxon>
        <taxon>Bacillati</taxon>
        <taxon>Bacillota</taxon>
        <taxon>Tissierellia</taxon>
        <taxon>Tissierellales</taxon>
        <taxon>Tissierellaceae</taxon>
        <taxon>Paratissierella</taxon>
    </lineage>
</organism>
<dbReference type="PANTHER" id="PTHR11717:SF31">
    <property type="entry name" value="LOW MOLECULAR WEIGHT PROTEIN-TYROSINE-PHOSPHATASE ETP-RELATED"/>
    <property type="match status" value="1"/>
</dbReference>
<comment type="caution">
    <text evidence="6">The sequence shown here is derived from an EMBL/GenBank/DDBJ whole genome shotgun (WGS) entry which is preliminary data.</text>
</comment>
<evidence type="ECO:0000259" key="5">
    <source>
        <dbReference type="SMART" id="SM00226"/>
    </source>
</evidence>
<dbReference type="CDD" id="cd16344">
    <property type="entry name" value="LMWPAP"/>
    <property type="match status" value="1"/>
</dbReference>
<comment type="similarity">
    <text evidence="1">Belongs to the low molecular weight phosphotyrosine protein phosphatase family.</text>
</comment>
<dbReference type="InterPro" id="IPR023485">
    <property type="entry name" value="Ptyr_pPase"/>
</dbReference>
<sequence>MKVLIVCTGNTCRSPMGEGILKHLSKKYNTNIEVRSAGIFALDGDRASSNAILALDSIGIDISNHISNQLHGGMIEEADIVLTMTDNQKEAIIKRFPKSDKKVYSLNYYAFGIEKDIEDPYGGTLKDYEMARDEIFRAMEKIAAG</sequence>
<dbReference type="Proteomes" id="UP000601171">
    <property type="component" value="Unassembled WGS sequence"/>
</dbReference>
<dbReference type="GO" id="GO:0004725">
    <property type="term" value="F:protein tyrosine phosphatase activity"/>
    <property type="evidence" value="ECO:0007669"/>
    <property type="project" value="InterPro"/>
</dbReference>
<dbReference type="InterPro" id="IPR036196">
    <property type="entry name" value="Ptyr_pPase_sf"/>
</dbReference>
<evidence type="ECO:0000256" key="3">
    <source>
        <dbReference type="ARBA" id="ARBA00022912"/>
    </source>
</evidence>
<keyword evidence="2" id="KW-0378">Hydrolase</keyword>
<dbReference type="SUPFAM" id="SSF52788">
    <property type="entry name" value="Phosphotyrosine protein phosphatases I"/>
    <property type="match status" value="1"/>
</dbReference>
<evidence type="ECO:0000256" key="1">
    <source>
        <dbReference type="ARBA" id="ARBA00011063"/>
    </source>
</evidence>
<dbReference type="PANTHER" id="PTHR11717">
    <property type="entry name" value="LOW MOLECULAR WEIGHT PROTEIN TYROSINE PHOSPHATASE"/>
    <property type="match status" value="1"/>
</dbReference>
<keyword evidence="3" id="KW-0904">Protein phosphatase</keyword>
<dbReference type="EMBL" id="JACRTG010000029">
    <property type="protein sequence ID" value="MBC8588898.1"/>
    <property type="molecule type" value="Genomic_DNA"/>
</dbReference>
<feature type="active site" description="Nucleophile" evidence="4">
    <location>
        <position position="7"/>
    </location>
</feature>
<dbReference type="Pfam" id="PF01451">
    <property type="entry name" value="LMWPc"/>
    <property type="match status" value="1"/>
</dbReference>
<keyword evidence="7" id="KW-1185">Reference proteome</keyword>